<dbReference type="PANTHER" id="PTHR21716:SF67">
    <property type="entry name" value="TRANSPORT PROTEIN YDIK-RELATED"/>
    <property type="match status" value="1"/>
</dbReference>
<dbReference type="Proteomes" id="UP000282957">
    <property type="component" value="Unassembled WGS sequence"/>
</dbReference>
<organism evidence="9 10">
    <name type="scientific">Rhodovarius crocodyli</name>
    <dbReference type="NCBI Taxonomy" id="1979269"/>
    <lineage>
        <taxon>Bacteria</taxon>
        <taxon>Pseudomonadati</taxon>
        <taxon>Pseudomonadota</taxon>
        <taxon>Alphaproteobacteria</taxon>
        <taxon>Acetobacterales</taxon>
        <taxon>Roseomonadaceae</taxon>
        <taxon>Rhodovarius</taxon>
    </lineage>
</organism>
<evidence type="ECO:0000256" key="1">
    <source>
        <dbReference type="ARBA" id="ARBA00004651"/>
    </source>
</evidence>
<name>A0A437LXI4_9PROT</name>
<comment type="caution">
    <text evidence="9">The sequence shown here is derived from an EMBL/GenBank/DDBJ whole genome shotgun (WGS) entry which is preliminary data.</text>
</comment>
<dbReference type="GO" id="GO:0005886">
    <property type="term" value="C:plasma membrane"/>
    <property type="evidence" value="ECO:0007669"/>
    <property type="project" value="UniProtKB-SubCell"/>
</dbReference>
<evidence type="ECO:0000256" key="7">
    <source>
        <dbReference type="ARBA" id="ARBA00023136"/>
    </source>
</evidence>
<feature type="transmembrane region" description="Helical" evidence="8">
    <location>
        <begin position="234"/>
        <end position="262"/>
    </location>
</feature>
<dbReference type="InterPro" id="IPR002549">
    <property type="entry name" value="AI-2E-like"/>
</dbReference>
<protein>
    <submittedName>
        <fullName evidence="9">AI-2E family transporter</fullName>
    </submittedName>
</protein>
<keyword evidence="10" id="KW-1185">Reference proteome</keyword>
<proteinExistence type="inferred from homology"/>
<feature type="transmembrane region" description="Helical" evidence="8">
    <location>
        <begin position="301"/>
        <end position="334"/>
    </location>
</feature>
<evidence type="ECO:0000256" key="3">
    <source>
        <dbReference type="ARBA" id="ARBA00022448"/>
    </source>
</evidence>
<feature type="transmembrane region" description="Helical" evidence="8">
    <location>
        <begin position="206"/>
        <end position="228"/>
    </location>
</feature>
<dbReference type="PROSITE" id="PS51257">
    <property type="entry name" value="PROKAR_LIPOPROTEIN"/>
    <property type="match status" value="1"/>
</dbReference>
<dbReference type="AlphaFoldDB" id="A0A437LXI4"/>
<feature type="transmembrane region" description="Helical" evidence="8">
    <location>
        <begin position="145"/>
        <end position="170"/>
    </location>
</feature>
<evidence type="ECO:0000256" key="4">
    <source>
        <dbReference type="ARBA" id="ARBA00022475"/>
    </source>
</evidence>
<keyword evidence="6 8" id="KW-1133">Transmembrane helix</keyword>
<gene>
    <name evidence="9" type="ORF">EOD42_24075</name>
</gene>
<dbReference type="Pfam" id="PF01594">
    <property type="entry name" value="AI-2E_transport"/>
    <property type="match status" value="1"/>
</dbReference>
<dbReference type="RefSeq" id="WP_127790154.1">
    <property type="nucleotide sequence ID" value="NZ_SACL01000014.1"/>
</dbReference>
<evidence type="ECO:0000256" key="6">
    <source>
        <dbReference type="ARBA" id="ARBA00022989"/>
    </source>
</evidence>
<evidence type="ECO:0000256" key="5">
    <source>
        <dbReference type="ARBA" id="ARBA00022692"/>
    </source>
</evidence>
<keyword evidence="4" id="KW-1003">Cell membrane</keyword>
<dbReference type="EMBL" id="SACL01000014">
    <property type="protein sequence ID" value="RVT90110.1"/>
    <property type="molecule type" value="Genomic_DNA"/>
</dbReference>
<dbReference type="PANTHER" id="PTHR21716">
    <property type="entry name" value="TRANSMEMBRANE PROTEIN"/>
    <property type="match status" value="1"/>
</dbReference>
<evidence type="ECO:0000313" key="9">
    <source>
        <dbReference type="EMBL" id="RVT90110.1"/>
    </source>
</evidence>
<feature type="transmembrane region" description="Helical" evidence="8">
    <location>
        <begin position="58"/>
        <end position="77"/>
    </location>
</feature>
<evidence type="ECO:0000256" key="2">
    <source>
        <dbReference type="ARBA" id="ARBA00009773"/>
    </source>
</evidence>
<feature type="transmembrane region" description="Helical" evidence="8">
    <location>
        <begin position="5"/>
        <end position="22"/>
    </location>
</feature>
<dbReference type="OrthoDB" id="8113547at2"/>
<keyword evidence="7 8" id="KW-0472">Membrane</keyword>
<keyword evidence="5 8" id="KW-0812">Transmembrane</keyword>
<reference evidence="9 10" key="1">
    <citation type="submission" date="2019-01" db="EMBL/GenBank/DDBJ databases">
        <authorList>
            <person name="Chen W.-M."/>
        </authorList>
    </citation>
    <scope>NUCLEOTIDE SEQUENCE [LARGE SCALE GENOMIC DNA]</scope>
    <source>
        <strain evidence="9 10">CCP-6</strain>
    </source>
</reference>
<comment type="similarity">
    <text evidence="2">Belongs to the autoinducer-2 exporter (AI-2E) (TC 2.A.86) family.</text>
</comment>
<comment type="subcellular location">
    <subcellularLocation>
        <location evidence="1">Cell membrane</location>
        <topology evidence="1">Multi-pass membrane protein</topology>
    </subcellularLocation>
</comment>
<feature type="transmembrane region" description="Helical" evidence="8">
    <location>
        <begin position="28"/>
        <end position="46"/>
    </location>
</feature>
<accession>A0A437LXI4</accession>
<feature type="transmembrane region" description="Helical" evidence="8">
    <location>
        <begin position="269"/>
        <end position="289"/>
    </location>
</feature>
<sequence length="352" mass="36779">MQARALGLAAAVALGVGCLYIIRPFISSLLWAGILVFCTYPVFVLLNEKCRMSRSIASLVLVAAWFLVLVVPVIIAAPTSRAEIDSLTQRIEGLVTGGLPDLAPTLAKIPFVGTSLAEFYGGFAGNADALLATIQPYAGTIAQTALSILLSVLSGVAELLVAIFLAFFLYRDGPAIARALEGMMNRLAGARSRHLINLVANVTRGVVFGLVGTAVVQGAMTMVGLWISGVPQPILLGVVAGVLSILPVGAPLVWIPAAIWLFTQGSTGWGIFMLLYGGLGISSADNVIRPWFIARGADLPLLLTLIGALGGVVAFGFLGLFLGPVLLAVGFTLVKEWAENGNGTTRKDLPKV</sequence>
<evidence type="ECO:0000313" key="10">
    <source>
        <dbReference type="Proteomes" id="UP000282957"/>
    </source>
</evidence>
<evidence type="ECO:0000256" key="8">
    <source>
        <dbReference type="SAM" id="Phobius"/>
    </source>
</evidence>
<keyword evidence="3" id="KW-0813">Transport</keyword>